<dbReference type="SUPFAM" id="SSF52540">
    <property type="entry name" value="P-loop containing nucleoside triphosphate hydrolases"/>
    <property type="match status" value="1"/>
</dbReference>
<proteinExistence type="predicted"/>
<protein>
    <submittedName>
        <fullName evidence="3">AAA domain-containing protein</fullName>
    </submittedName>
</protein>
<accession>A0A2M9BAH6</accession>
<dbReference type="Pfam" id="PF13479">
    <property type="entry name" value="AAA_24"/>
    <property type="match status" value="1"/>
</dbReference>
<reference evidence="3 4" key="1">
    <citation type="submission" date="2017-11" db="EMBL/GenBank/DDBJ databases">
        <title>Genomic Encyclopedia of Archaeal and Bacterial Type Strains, Phase II (KMG-II): From Individual Species to Whole Genera.</title>
        <authorList>
            <person name="Goeker M."/>
        </authorList>
    </citation>
    <scope>NUCLEOTIDE SEQUENCE [LARGE SCALE GENOMIC DNA]</scope>
    <source>
        <strain evidence="3 4">DSM 11115</strain>
    </source>
</reference>
<dbReference type="OrthoDB" id="1625426at2"/>
<feature type="compositionally biased region" description="Polar residues" evidence="1">
    <location>
        <begin position="273"/>
        <end position="299"/>
    </location>
</feature>
<name>A0A2M9BAH6_9BACT</name>
<feature type="domain" description="AAA+ ATPase" evidence="2">
    <location>
        <begin position="13"/>
        <end position="189"/>
    </location>
</feature>
<dbReference type="SMART" id="SM00382">
    <property type="entry name" value="AAA"/>
    <property type="match status" value="1"/>
</dbReference>
<dbReference type="InterPro" id="IPR027417">
    <property type="entry name" value="P-loop_NTPase"/>
</dbReference>
<evidence type="ECO:0000313" key="4">
    <source>
        <dbReference type="Proteomes" id="UP000228535"/>
    </source>
</evidence>
<dbReference type="RefSeq" id="WP_100337531.1">
    <property type="nucleotide sequence ID" value="NZ_PGFA01000002.1"/>
</dbReference>
<evidence type="ECO:0000313" key="3">
    <source>
        <dbReference type="EMBL" id="PJJ54935.1"/>
    </source>
</evidence>
<evidence type="ECO:0000256" key="1">
    <source>
        <dbReference type="SAM" id="MobiDB-lite"/>
    </source>
</evidence>
<evidence type="ECO:0000259" key="2">
    <source>
        <dbReference type="SMART" id="SM00382"/>
    </source>
</evidence>
<dbReference type="InterPro" id="IPR003593">
    <property type="entry name" value="AAA+_ATPase"/>
</dbReference>
<organism evidence="3 4">
    <name type="scientific">Hymenobacter chitinivorans DSM 11115</name>
    <dbReference type="NCBI Taxonomy" id="1121954"/>
    <lineage>
        <taxon>Bacteria</taxon>
        <taxon>Pseudomonadati</taxon>
        <taxon>Bacteroidota</taxon>
        <taxon>Cytophagia</taxon>
        <taxon>Cytophagales</taxon>
        <taxon>Hymenobacteraceae</taxon>
        <taxon>Hymenobacter</taxon>
    </lineage>
</organism>
<feature type="region of interest" description="Disordered" evidence="1">
    <location>
        <begin position="273"/>
        <end position="305"/>
    </location>
</feature>
<comment type="caution">
    <text evidence="3">The sequence shown here is derived from an EMBL/GenBank/DDBJ whole genome shotgun (WGS) entry which is preliminary data.</text>
</comment>
<sequence length="305" mass="33864">MKHLLHPASRRQCRMRLLLQGSSGSGKTMSALLVAYGLAGDWAKVAIIDSERGSAHLYADLGAYQVLPLTAPFTPERYMDALATCEQAGMEVIILDSITHCWEYLLDYHASLPGNSFTAWSKVTPRHNAFVDRLLRSPAHIIATVRSKTEYALSEKNGKQVPEKLGMKSIQRDGLDYEFSLVFELDAKHHAVASKDRTRLFVDQPPFRLGEGTGQALLEWCAAGLPAPESEDDVRQSIRLCQTLDELLALYYRLEPAYQVALKAEFQDQKQHLQTLSDAPSSVGNNKLFTQPSQLSTHGNLAHSA</sequence>
<keyword evidence="4" id="KW-1185">Reference proteome</keyword>
<dbReference type="Proteomes" id="UP000228535">
    <property type="component" value="Unassembled WGS sequence"/>
</dbReference>
<dbReference type="EMBL" id="PGFA01000002">
    <property type="protein sequence ID" value="PJJ54935.1"/>
    <property type="molecule type" value="Genomic_DNA"/>
</dbReference>
<dbReference type="AlphaFoldDB" id="A0A2M9BAH6"/>
<gene>
    <name evidence="3" type="ORF">CLV45_3281</name>
</gene>